<evidence type="ECO:0000313" key="2">
    <source>
        <dbReference type="EMBL" id="GAU89326.1"/>
    </source>
</evidence>
<comment type="caution">
    <text evidence="2">The sequence shown here is derived from an EMBL/GenBank/DDBJ whole genome shotgun (WGS) entry which is preliminary data.</text>
</comment>
<feature type="chain" id="PRO_5008897231" evidence="1">
    <location>
        <begin position="23"/>
        <end position="224"/>
    </location>
</feature>
<evidence type="ECO:0000313" key="3">
    <source>
        <dbReference type="Proteomes" id="UP000186922"/>
    </source>
</evidence>
<evidence type="ECO:0000256" key="1">
    <source>
        <dbReference type="SAM" id="SignalP"/>
    </source>
</evidence>
<organism evidence="2 3">
    <name type="scientific">Ramazzottius varieornatus</name>
    <name type="common">Water bear</name>
    <name type="synonym">Tardigrade</name>
    <dbReference type="NCBI Taxonomy" id="947166"/>
    <lineage>
        <taxon>Eukaryota</taxon>
        <taxon>Metazoa</taxon>
        <taxon>Ecdysozoa</taxon>
        <taxon>Tardigrada</taxon>
        <taxon>Eutardigrada</taxon>
        <taxon>Parachela</taxon>
        <taxon>Hypsibioidea</taxon>
        <taxon>Ramazzottiidae</taxon>
        <taxon>Ramazzottius</taxon>
    </lineage>
</organism>
<accession>A0A1D1UI07</accession>
<feature type="signal peptide" evidence="1">
    <location>
        <begin position="1"/>
        <end position="22"/>
    </location>
</feature>
<dbReference type="AlphaFoldDB" id="A0A1D1UI07"/>
<dbReference type="Proteomes" id="UP000186922">
    <property type="component" value="Unassembled WGS sequence"/>
</dbReference>
<reference evidence="2 3" key="1">
    <citation type="journal article" date="2016" name="Nat. Commun.">
        <title>Extremotolerant tardigrade genome and improved radiotolerance of human cultured cells by tardigrade-unique protein.</title>
        <authorList>
            <person name="Hashimoto T."/>
            <person name="Horikawa D.D."/>
            <person name="Saito Y."/>
            <person name="Kuwahara H."/>
            <person name="Kozuka-Hata H."/>
            <person name="Shin-I T."/>
            <person name="Minakuchi Y."/>
            <person name="Ohishi K."/>
            <person name="Motoyama A."/>
            <person name="Aizu T."/>
            <person name="Enomoto A."/>
            <person name="Kondo K."/>
            <person name="Tanaka S."/>
            <person name="Hara Y."/>
            <person name="Koshikawa S."/>
            <person name="Sagara H."/>
            <person name="Miura T."/>
            <person name="Yokobori S."/>
            <person name="Miyagawa K."/>
            <person name="Suzuki Y."/>
            <person name="Kubo T."/>
            <person name="Oyama M."/>
            <person name="Kohara Y."/>
            <person name="Fujiyama A."/>
            <person name="Arakawa K."/>
            <person name="Katayama T."/>
            <person name="Toyoda A."/>
            <person name="Kunieda T."/>
        </authorList>
    </citation>
    <scope>NUCLEOTIDE SEQUENCE [LARGE SCALE GENOMIC DNA]</scope>
    <source>
        <strain evidence="2 3">YOKOZUNA-1</strain>
    </source>
</reference>
<keyword evidence="1" id="KW-0732">Signal</keyword>
<protein>
    <submittedName>
        <fullName evidence="2">Uncharacterized protein</fullName>
    </submittedName>
</protein>
<sequence>MPVQWTTCFLMWVSISSVGSSGLPPLQADILTPTIYLPVLIGAFVYTGPAFDTALQDIGRLHPSVNITQHVIYDTAVLSCPEWEAQVDDRVASAYYRLSRNYSRSLPRLSALIFAGKPPVFRSWHQRHFERFPTSSQLCRVYGSSLAYKTGHTVGYPDTYKVMQLQPNFLIPALKSLHAVYFPLPAFETRSRHPHGLLPQPTLAFRTSTFIESFCECANGQTYT</sequence>
<dbReference type="EMBL" id="BDGG01000001">
    <property type="protein sequence ID" value="GAU89326.1"/>
    <property type="molecule type" value="Genomic_DNA"/>
</dbReference>
<proteinExistence type="predicted"/>
<name>A0A1D1UI07_RAMVA</name>
<keyword evidence="3" id="KW-1185">Reference proteome</keyword>
<gene>
    <name evidence="2" type="primary">RvY_01885</name>
    <name evidence="2" type="synonym">RvY_01885.1</name>
    <name evidence="2" type="ORF">RvY_01885-1</name>
</gene>